<keyword evidence="3" id="KW-0418">Kinase</keyword>
<dbReference type="InterPro" id="IPR011889">
    <property type="entry name" value="Liste_lipo_26"/>
</dbReference>
<reference evidence="3" key="1">
    <citation type="submission" date="2020-06" db="EMBL/GenBank/DDBJ databases">
        <authorList>
            <consortium name="Plant Systems Biology data submission"/>
        </authorList>
    </citation>
    <scope>NUCLEOTIDE SEQUENCE</scope>
    <source>
        <strain evidence="3">D6</strain>
    </source>
</reference>
<dbReference type="Proteomes" id="UP001153069">
    <property type="component" value="Unassembled WGS sequence"/>
</dbReference>
<feature type="transmembrane region" description="Helical" evidence="2">
    <location>
        <begin position="190"/>
        <end position="210"/>
    </location>
</feature>
<protein>
    <submittedName>
        <fullName evidence="3">Protein kinase kinase kinase</fullName>
    </submittedName>
</protein>
<evidence type="ECO:0000313" key="3">
    <source>
        <dbReference type="EMBL" id="CAB9528942.1"/>
    </source>
</evidence>
<feature type="compositionally biased region" description="Acidic residues" evidence="1">
    <location>
        <begin position="1"/>
        <end position="10"/>
    </location>
</feature>
<dbReference type="Pfam" id="PF03382">
    <property type="entry name" value="DUF285"/>
    <property type="match status" value="2"/>
</dbReference>
<organism evidence="3 4">
    <name type="scientific">Seminavis robusta</name>
    <dbReference type="NCBI Taxonomy" id="568900"/>
    <lineage>
        <taxon>Eukaryota</taxon>
        <taxon>Sar</taxon>
        <taxon>Stramenopiles</taxon>
        <taxon>Ochrophyta</taxon>
        <taxon>Bacillariophyta</taxon>
        <taxon>Bacillariophyceae</taxon>
        <taxon>Bacillariophycidae</taxon>
        <taxon>Naviculales</taxon>
        <taxon>Naviculaceae</taxon>
        <taxon>Seminavis</taxon>
    </lineage>
</organism>
<dbReference type="AlphaFoldDB" id="A0A9N8HX49"/>
<keyword evidence="2" id="KW-0472">Membrane</keyword>
<feature type="compositionally biased region" description="Polar residues" evidence="1">
    <location>
        <begin position="53"/>
        <end position="64"/>
    </location>
</feature>
<evidence type="ECO:0000313" key="4">
    <source>
        <dbReference type="Proteomes" id="UP001153069"/>
    </source>
</evidence>
<dbReference type="OrthoDB" id="198852at2759"/>
<feature type="region of interest" description="Disordered" evidence="1">
    <location>
        <begin position="1"/>
        <end position="30"/>
    </location>
</feature>
<proteinExistence type="predicted"/>
<feature type="compositionally biased region" description="Polar residues" evidence="1">
    <location>
        <begin position="227"/>
        <end position="247"/>
    </location>
</feature>
<evidence type="ECO:0000256" key="1">
    <source>
        <dbReference type="SAM" id="MobiDB-lite"/>
    </source>
</evidence>
<dbReference type="GO" id="GO:0016301">
    <property type="term" value="F:kinase activity"/>
    <property type="evidence" value="ECO:0007669"/>
    <property type="project" value="UniProtKB-KW"/>
</dbReference>
<feature type="region of interest" description="Disordered" evidence="1">
    <location>
        <begin position="227"/>
        <end position="251"/>
    </location>
</feature>
<dbReference type="EMBL" id="CAICTM010002358">
    <property type="protein sequence ID" value="CAB9528942.1"/>
    <property type="molecule type" value="Genomic_DNA"/>
</dbReference>
<comment type="caution">
    <text evidence="3">The sequence shown here is derived from an EMBL/GenBank/DDBJ whole genome shotgun (WGS) entry which is preliminary data.</text>
</comment>
<keyword evidence="4" id="KW-1185">Reference proteome</keyword>
<dbReference type="NCBIfam" id="TIGR02167">
    <property type="entry name" value="Liste_lipo_26"/>
    <property type="match status" value="1"/>
</dbReference>
<gene>
    <name evidence="3" type="ORF">SEMRO_2360_G324740.1</name>
</gene>
<keyword evidence="3" id="KW-0808">Transferase</keyword>
<name>A0A9N8HX49_9STRA</name>
<sequence length="583" mass="64450">MSDEECELLEEGGVSKPSSSIREQDNEDANNDTLCMVVEALQKEQARCGGDTDVNTCSSSASSRQETEDQEEVKEACKGKPLKGAGLETHEGFVDESFPGAFAMAPPSPPREDSGADRDLEVAAAPPALETTTTTATVVSTAGEHLLEAMPVDDEVVMAEQMTNNDDDDDDDDARHNKDRKDYQKLVTRLRIVGPIFLLLLVAVTVGLVVTASSKNTQGQDYIQATTAAQDPEQNQEETSITEGTTPHQEEGALTTTTQVHVHHSEDDSLCFSSRDELVAAVDAFANNDNSSLGHNNHYGWPIGSWCVSQVQDFYEVFAEPRNVKLWNFSEPIGDWDMTGASGNIRGMFRGGKNLSGQLGIQQWNTSSFTTLDFFFQSAHWSGPIDLSSWDTSKVTSMKELFRKNKHFTHVTGVEYWDTSRVRTMSHLAQATVDFNANISLWNTSLVEEIHNAFHRATSFNQDLSAWQTSSLKLADNAFQNASSFNSPMDSWDVSNLRGARNMFRDAANFNQPLGSWNVSRLVRATNMFKSASSFSQDLCSWRFLLPESADLKNMFVGTNCPNTSDPVHPHEGPFCFNCEDHQ</sequence>
<dbReference type="InterPro" id="IPR005046">
    <property type="entry name" value="DUF285"/>
</dbReference>
<evidence type="ECO:0000256" key="2">
    <source>
        <dbReference type="SAM" id="Phobius"/>
    </source>
</evidence>
<keyword evidence="2" id="KW-1133">Transmembrane helix</keyword>
<feature type="region of interest" description="Disordered" evidence="1">
    <location>
        <begin position="46"/>
        <end position="85"/>
    </location>
</feature>
<accession>A0A9N8HX49</accession>
<keyword evidence="2" id="KW-0812">Transmembrane</keyword>